<dbReference type="GO" id="GO:0071555">
    <property type="term" value="P:cell wall organization"/>
    <property type="evidence" value="ECO:0007669"/>
    <property type="project" value="UniProtKB-KW"/>
</dbReference>
<dbReference type="InterPro" id="IPR052354">
    <property type="entry name" value="Cell_Wall_Dynamics_Protein"/>
</dbReference>
<accession>A0A1H0GHH3</accession>
<dbReference type="SMART" id="SM00287">
    <property type="entry name" value="SH3b"/>
    <property type="match status" value="4"/>
</dbReference>
<dbReference type="Gene3D" id="2.30.30.40">
    <property type="entry name" value="SH3 Domains"/>
    <property type="match status" value="4"/>
</dbReference>
<dbReference type="PANTHER" id="PTHR34408:SF1">
    <property type="entry name" value="GLYCOSYL HYDROLASE FAMILY 19 DOMAIN-CONTAINING PROTEIN HI_1415"/>
    <property type="match status" value="1"/>
</dbReference>
<dbReference type="EMBL" id="FNIL01000006">
    <property type="protein sequence ID" value="SDO06334.1"/>
    <property type="molecule type" value="Genomic_DNA"/>
</dbReference>
<evidence type="ECO:0000256" key="2">
    <source>
        <dbReference type="ARBA" id="ARBA00023316"/>
    </source>
</evidence>
<dbReference type="RefSeq" id="WP_090843015.1">
    <property type="nucleotide sequence ID" value="NZ_FNIL01000006.1"/>
</dbReference>
<protein>
    <submittedName>
        <fullName evidence="5">N-acetylmuramoyl-L-alanine amidase</fullName>
    </submittedName>
</protein>
<dbReference type="Proteomes" id="UP000198778">
    <property type="component" value="Unassembled WGS sequence"/>
</dbReference>
<feature type="domain" description="SH3b" evidence="4">
    <location>
        <begin position="34"/>
        <end position="96"/>
    </location>
</feature>
<dbReference type="STRING" id="745820.SAMN04488053_106111"/>
<dbReference type="InterPro" id="IPR017293">
    <property type="entry name" value="N-acetylmuramoyl-L-ala_amidase"/>
</dbReference>
<evidence type="ECO:0000256" key="3">
    <source>
        <dbReference type="SAM" id="MobiDB-lite"/>
    </source>
</evidence>
<dbReference type="PANTHER" id="PTHR34408">
    <property type="entry name" value="FAMILY PROTEIN, PUTATIVE-RELATED"/>
    <property type="match status" value="1"/>
</dbReference>
<gene>
    <name evidence="5" type="ORF">SAMN04488053_106111</name>
</gene>
<dbReference type="OrthoDB" id="9806267at2"/>
<dbReference type="InterPro" id="IPR002508">
    <property type="entry name" value="MurNAc-LAA_cat"/>
</dbReference>
<dbReference type="SUPFAM" id="SSF50044">
    <property type="entry name" value="SH3-domain"/>
    <property type="match status" value="3"/>
</dbReference>
<evidence type="ECO:0000313" key="6">
    <source>
        <dbReference type="Proteomes" id="UP000198778"/>
    </source>
</evidence>
<keyword evidence="1" id="KW-0378">Hydrolase</keyword>
<feature type="domain" description="SH3b" evidence="4">
    <location>
        <begin position="105"/>
        <end position="167"/>
    </location>
</feature>
<dbReference type="CDD" id="cd02696">
    <property type="entry name" value="MurNAc-LAA"/>
    <property type="match status" value="1"/>
</dbReference>
<dbReference type="Gene3D" id="3.40.630.40">
    <property type="entry name" value="Zn-dependent exopeptidases"/>
    <property type="match status" value="1"/>
</dbReference>
<feature type="domain" description="SH3b" evidence="4">
    <location>
        <begin position="258"/>
        <end position="320"/>
    </location>
</feature>
<keyword evidence="6" id="KW-1185">Reference proteome</keyword>
<dbReference type="Pfam" id="PF08239">
    <property type="entry name" value="SH3_3"/>
    <property type="match status" value="4"/>
</dbReference>
<name>A0A1H0GHH3_9BACI</name>
<sequence>MKRTTVLVLIFILFITLFHGIEQTKDNTAYAQGVTQGEITASSLFVRADASPTAKIIGGFSKGAKVEIHETKNSWYKVRFNNGWGYIHSGYVKTAAAASNQSSSLGTGEITASSLNIRSAASTSASITGSVKRGAKVELLEKKGEWYKIKSGSREGFVHGSYVKVSGNADSSSKKAEGSSNVTKGEITASSLNVRSSASTSASIISSLKRGATVDLHEKSGNWYKIKVGNTWGYIHDSYVKTAGSGSANTAPAESSKTTTGEVTASSLNVRAEASTSAKITGSLTRGTRVEIHEKNNNWYTIKTNGSWGYVHASYVREVSANAGTTGSGTGSLSGKTIFLDPGHGGKDPGAVAGNVYEKTITLSLSHKIKQKLEAEGARVVMSRADDRFISIGNRVTQANQSGANLFISVHTNAFPNAAASGAEVLYSAAGKHPNDSRMLALELQSAIANGMNFRNRGTVNRSLQVLTGPNMPAVLIEPGFITNSGDLAKLVNEQDKLAGEVVKGLKNYYK</sequence>
<reference evidence="6" key="1">
    <citation type="submission" date="2016-10" db="EMBL/GenBank/DDBJ databases">
        <authorList>
            <person name="Varghese N."/>
            <person name="Submissions S."/>
        </authorList>
    </citation>
    <scope>NUCLEOTIDE SEQUENCE [LARGE SCALE GENOMIC DNA]</scope>
    <source>
        <strain evidence="6">CGMCC 1.10369</strain>
    </source>
</reference>
<dbReference type="PIRSF" id="PIRSF037846">
    <property type="entry name" value="Autolysin_YrvJ_prd"/>
    <property type="match status" value="1"/>
</dbReference>
<dbReference type="AlphaFoldDB" id="A0A1H0GHH3"/>
<evidence type="ECO:0000259" key="4">
    <source>
        <dbReference type="PROSITE" id="PS51781"/>
    </source>
</evidence>
<evidence type="ECO:0000256" key="1">
    <source>
        <dbReference type="ARBA" id="ARBA00022801"/>
    </source>
</evidence>
<feature type="domain" description="SH3b" evidence="4">
    <location>
        <begin position="182"/>
        <end position="244"/>
    </location>
</feature>
<dbReference type="GO" id="GO:0009253">
    <property type="term" value="P:peptidoglycan catabolic process"/>
    <property type="evidence" value="ECO:0007669"/>
    <property type="project" value="InterPro"/>
</dbReference>
<dbReference type="InterPro" id="IPR003646">
    <property type="entry name" value="SH3-like_bac-type"/>
</dbReference>
<dbReference type="PROSITE" id="PS51781">
    <property type="entry name" value="SH3B"/>
    <property type="match status" value="4"/>
</dbReference>
<dbReference type="SUPFAM" id="SSF53187">
    <property type="entry name" value="Zn-dependent exopeptidases"/>
    <property type="match status" value="1"/>
</dbReference>
<proteinExistence type="predicted"/>
<keyword evidence="2" id="KW-0961">Cell wall biogenesis/degradation</keyword>
<dbReference type="GO" id="GO:0008745">
    <property type="term" value="F:N-acetylmuramoyl-L-alanine amidase activity"/>
    <property type="evidence" value="ECO:0007669"/>
    <property type="project" value="InterPro"/>
</dbReference>
<organism evidence="5 6">
    <name type="scientific">Alkalicoccus daliensis</name>
    <dbReference type="NCBI Taxonomy" id="745820"/>
    <lineage>
        <taxon>Bacteria</taxon>
        <taxon>Bacillati</taxon>
        <taxon>Bacillota</taxon>
        <taxon>Bacilli</taxon>
        <taxon>Bacillales</taxon>
        <taxon>Bacillaceae</taxon>
        <taxon>Alkalicoccus</taxon>
    </lineage>
</organism>
<dbReference type="SMART" id="SM00646">
    <property type="entry name" value="Ami_3"/>
    <property type="match status" value="1"/>
</dbReference>
<evidence type="ECO:0000313" key="5">
    <source>
        <dbReference type="EMBL" id="SDO06334.1"/>
    </source>
</evidence>
<dbReference type="InterPro" id="IPR036028">
    <property type="entry name" value="SH3-like_dom_sf"/>
</dbReference>
<dbReference type="Pfam" id="PF01520">
    <property type="entry name" value="Amidase_3"/>
    <property type="match status" value="1"/>
</dbReference>
<feature type="region of interest" description="Disordered" evidence="3">
    <location>
        <begin position="245"/>
        <end position="264"/>
    </location>
</feature>